<evidence type="ECO:0000313" key="3">
    <source>
        <dbReference type="Proteomes" id="UP001321526"/>
    </source>
</evidence>
<accession>A0ABY8FLE1</accession>
<keyword evidence="1" id="KW-0472">Membrane</keyword>
<sequence>MADEAFWAQFLANGAGAAVGAVVGGALAYLGASAVSRQQTRQAKLEQCLTLNRNIANLSGEVLWSISKATDSEGLNAAKKIALKLGEGQLQSWADDLYTLIEIHSPRHTGLAENILLAVAETEGLIEAFAGQPESAALQTDPFGGYANALRKSLLAGTNKLKAHILHQASTVSRSKRERASMKSKSVLDELCDNQVE</sequence>
<name>A0ABY8FLE1_9GAMM</name>
<organism evidence="2 3">
    <name type="scientific">Salinicola endophyticus</name>
    <dbReference type="NCBI Taxonomy" id="1949083"/>
    <lineage>
        <taxon>Bacteria</taxon>
        <taxon>Pseudomonadati</taxon>
        <taxon>Pseudomonadota</taxon>
        <taxon>Gammaproteobacteria</taxon>
        <taxon>Oceanospirillales</taxon>
        <taxon>Halomonadaceae</taxon>
        <taxon>Salinicola</taxon>
    </lineage>
</organism>
<dbReference type="EMBL" id="CP035631">
    <property type="protein sequence ID" value="WFF42870.1"/>
    <property type="molecule type" value="Genomic_DNA"/>
</dbReference>
<dbReference type="Proteomes" id="UP001321526">
    <property type="component" value="Chromosome"/>
</dbReference>
<reference evidence="2 3" key="1">
    <citation type="submission" date="2019-01" db="EMBL/GenBank/DDBJ databases">
        <title>Genome sequence of Salinicola endophyticus REST5.</title>
        <authorList>
            <person name="Nascimento F.X."/>
        </authorList>
    </citation>
    <scope>NUCLEOTIDE SEQUENCE [LARGE SCALE GENOMIC DNA]</scope>
    <source>
        <strain evidence="2 3">REST5</strain>
    </source>
</reference>
<protein>
    <recommendedName>
        <fullName evidence="4">Cyclodeaminase/cyclohydrolase domain-containing protein</fullName>
    </recommendedName>
</protein>
<feature type="transmembrane region" description="Helical" evidence="1">
    <location>
        <begin position="6"/>
        <end position="32"/>
    </location>
</feature>
<dbReference type="RefSeq" id="WP_157958977.1">
    <property type="nucleotide sequence ID" value="NZ_CP035631.1"/>
</dbReference>
<evidence type="ECO:0000313" key="2">
    <source>
        <dbReference type="EMBL" id="WFF42870.1"/>
    </source>
</evidence>
<gene>
    <name evidence="2" type="ORF">EVC62_15965</name>
</gene>
<evidence type="ECO:0000256" key="1">
    <source>
        <dbReference type="SAM" id="Phobius"/>
    </source>
</evidence>
<keyword evidence="1" id="KW-0812">Transmembrane</keyword>
<keyword evidence="1" id="KW-1133">Transmembrane helix</keyword>
<proteinExistence type="predicted"/>
<evidence type="ECO:0008006" key="4">
    <source>
        <dbReference type="Google" id="ProtNLM"/>
    </source>
</evidence>
<keyword evidence="3" id="KW-1185">Reference proteome</keyword>